<keyword evidence="1 2" id="KW-0694">RNA-binding</keyword>
<dbReference type="SUPFAM" id="SSF54928">
    <property type="entry name" value="RNA-binding domain, RBD"/>
    <property type="match status" value="1"/>
</dbReference>
<evidence type="ECO:0000256" key="2">
    <source>
        <dbReference type="PROSITE-ProRule" id="PRU00176"/>
    </source>
</evidence>
<dbReference type="InterPro" id="IPR012677">
    <property type="entry name" value="Nucleotide-bd_a/b_plait_sf"/>
</dbReference>
<keyword evidence="6" id="KW-1185">Reference proteome</keyword>
<evidence type="ECO:0000256" key="3">
    <source>
        <dbReference type="SAM" id="MobiDB-lite"/>
    </source>
</evidence>
<dbReference type="GO" id="GO:0061574">
    <property type="term" value="C:ASAP complex"/>
    <property type="evidence" value="ECO:0007669"/>
    <property type="project" value="TreeGrafter"/>
</dbReference>
<evidence type="ECO:0000256" key="1">
    <source>
        <dbReference type="ARBA" id="ARBA00022884"/>
    </source>
</evidence>
<dbReference type="InterPro" id="IPR000504">
    <property type="entry name" value="RRM_dom"/>
</dbReference>
<feature type="compositionally biased region" description="Basic and acidic residues" evidence="3">
    <location>
        <begin position="87"/>
        <end position="129"/>
    </location>
</feature>
<dbReference type="Gene3D" id="3.30.70.330">
    <property type="match status" value="1"/>
</dbReference>
<name>A0A812KWS4_9DINO</name>
<dbReference type="EMBL" id="CAJNJA010007993">
    <property type="protein sequence ID" value="CAE7231573.1"/>
    <property type="molecule type" value="Genomic_DNA"/>
</dbReference>
<comment type="caution">
    <text evidence="5">The sequence shown here is derived from an EMBL/GenBank/DDBJ whole genome shotgun (WGS) entry which is preliminary data.</text>
</comment>
<dbReference type="PANTHER" id="PTHR15481">
    <property type="entry name" value="RIBONUCLEIC ACID BINDING PROTEIN S1"/>
    <property type="match status" value="1"/>
</dbReference>
<organism evidence="5 6">
    <name type="scientific">Symbiodinium necroappetens</name>
    <dbReference type="NCBI Taxonomy" id="1628268"/>
    <lineage>
        <taxon>Eukaryota</taxon>
        <taxon>Sar</taxon>
        <taxon>Alveolata</taxon>
        <taxon>Dinophyceae</taxon>
        <taxon>Suessiales</taxon>
        <taxon>Symbiodiniaceae</taxon>
        <taxon>Symbiodinium</taxon>
    </lineage>
</organism>
<sequence>MTNVPLGPGGWHYDLGHRICITGLGAKATKTRLQAAFGDYGHIIKIETPLNGTAVYISYKDKRDAEDAVKYMDGEKLDGTKITVSRADNRPPIRGKKDEAAAPKKDEKREEEKERKRPDTKPAPRERSRGPFRGPGDCAAVSLLSHSIFFALEKSTESATLEAVCTVSTPPRPWTCMARQSF</sequence>
<dbReference type="OrthoDB" id="427848at2759"/>
<dbReference type="GO" id="GO:0003723">
    <property type="term" value="F:RNA binding"/>
    <property type="evidence" value="ECO:0007669"/>
    <property type="project" value="UniProtKB-UniRule"/>
</dbReference>
<dbReference type="AlphaFoldDB" id="A0A812KWS4"/>
<protein>
    <submittedName>
        <fullName evidence="5">Rbp1 protein</fullName>
    </submittedName>
</protein>
<feature type="region of interest" description="Disordered" evidence="3">
    <location>
        <begin position="80"/>
        <end position="134"/>
    </location>
</feature>
<dbReference type="Pfam" id="PF00076">
    <property type="entry name" value="RRM_1"/>
    <property type="match status" value="1"/>
</dbReference>
<reference evidence="5" key="1">
    <citation type="submission" date="2021-02" db="EMBL/GenBank/DDBJ databases">
        <authorList>
            <person name="Dougan E. K."/>
            <person name="Rhodes N."/>
            <person name="Thang M."/>
            <person name="Chan C."/>
        </authorList>
    </citation>
    <scope>NUCLEOTIDE SEQUENCE</scope>
</reference>
<feature type="domain" description="RRM" evidence="4">
    <location>
        <begin position="17"/>
        <end position="89"/>
    </location>
</feature>
<gene>
    <name evidence="5" type="primary">Rbp1</name>
    <name evidence="5" type="ORF">SNEC2469_LOCUS3612</name>
</gene>
<dbReference type="PANTHER" id="PTHR15481:SF0">
    <property type="entry name" value="LD23870P-RELATED"/>
    <property type="match status" value="1"/>
</dbReference>
<accession>A0A812KWS4</accession>
<dbReference type="SMART" id="SM00360">
    <property type="entry name" value="RRM"/>
    <property type="match status" value="1"/>
</dbReference>
<evidence type="ECO:0000313" key="5">
    <source>
        <dbReference type="EMBL" id="CAE7231573.1"/>
    </source>
</evidence>
<dbReference type="PROSITE" id="PS50102">
    <property type="entry name" value="RRM"/>
    <property type="match status" value="1"/>
</dbReference>
<dbReference type="InterPro" id="IPR035979">
    <property type="entry name" value="RBD_domain_sf"/>
</dbReference>
<evidence type="ECO:0000259" key="4">
    <source>
        <dbReference type="PROSITE" id="PS50102"/>
    </source>
</evidence>
<dbReference type="GO" id="GO:0005654">
    <property type="term" value="C:nucleoplasm"/>
    <property type="evidence" value="ECO:0007669"/>
    <property type="project" value="TreeGrafter"/>
</dbReference>
<dbReference type="GO" id="GO:0000398">
    <property type="term" value="P:mRNA splicing, via spliceosome"/>
    <property type="evidence" value="ECO:0007669"/>
    <property type="project" value="TreeGrafter"/>
</dbReference>
<proteinExistence type="predicted"/>
<evidence type="ECO:0000313" key="6">
    <source>
        <dbReference type="Proteomes" id="UP000601435"/>
    </source>
</evidence>
<dbReference type="Proteomes" id="UP000601435">
    <property type="component" value="Unassembled WGS sequence"/>
</dbReference>
<dbReference type="GO" id="GO:0005737">
    <property type="term" value="C:cytoplasm"/>
    <property type="evidence" value="ECO:0007669"/>
    <property type="project" value="TreeGrafter"/>
</dbReference>